<evidence type="ECO:0000313" key="2">
    <source>
        <dbReference type="EMBL" id="KAL3044092.1"/>
    </source>
</evidence>
<feature type="region of interest" description="Disordered" evidence="1">
    <location>
        <begin position="1"/>
        <end position="33"/>
    </location>
</feature>
<comment type="caution">
    <text evidence="2">The sequence shown here is derived from an EMBL/GenBank/DDBJ whole genome shotgun (WGS) entry which is preliminary data.</text>
</comment>
<keyword evidence="3" id="KW-1185">Reference proteome</keyword>
<dbReference type="Proteomes" id="UP001619887">
    <property type="component" value="Unassembled WGS sequence"/>
</dbReference>
<dbReference type="InterPro" id="IPR003360">
    <property type="entry name" value="US22-like"/>
</dbReference>
<gene>
    <name evidence="2" type="ORF">OYC64_003847</name>
</gene>
<dbReference type="EMBL" id="JBIYXZ010002088">
    <property type="protein sequence ID" value="KAL3044092.1"/>
    <property type="molecule type" value="Genomic_DNA"/>
</dbReference>
<dbReference type="Pfam" id="PF02393">
    <property type="entry name" value="US22"/>
    <property type="match status" value="1"/>
</dbReference>
<reference evidence="2 3" key="1">
    <citation type="journal article" date="2022" name="G3 (Bethesda)">
        <title>Evaluating Illumina-, Nanopore-, and PacBio-based genome assembly strategies with the bald notothen, Trematomus borchgrevinki.</title>
        <authorList>
            <person name="Rayamajhi N."/>
            <person name="Cheng C.C."/>
            <person name="Catchen J.M."/>
        </authorList>
    </citation>
    <scope>NUCLEOTIDE SEQUENCE [LARGE SCALE GENOMIC DNA]</scope>
    <source>
        <strain evidence="2">AGRC-2024</strain>
    </source>
</reference>
<proteinExistence type="predicted"/>
<protein>
    <submittedName>
        <fullName evidence="2">Uncharacterized protein</fullName>
    </submittedName>
</protein>
<sequence length="228" mass="25626">MEFCPVANKKAGGEYSPESKPAGLPFPQTNGKTGSDYVKWASDLVTKEYKHETFELKKPAGARWKIGPLEDTIYRGEPKVVNEWGQFYLPEIVSMQVVGVVEGTSCPSNQLVLMTCEDGKLYAYDGEELHLVASSMEQLLEEGIRYPGSKTYYEWEAFKDMTEEDWAKVWKSRTGRALKQEHHKQVLEQKAECMEYLRVTAAIQESLGKPPGQSVTSLGPNNAHLSKV</sequence>
<feature type="region of interest" description="Disordered" evidence="1">
    <location>
        <begin position="208"/>
        <end position="228"/>
    </location>
</feature>
<accession>A0ABD2FR84</accession>
<dbReference type="AlphaFoldDB" id="A0ABD2FR84"/>
<reference evidence="2 3" key="2">
    <citation type="journal article" date="2024" name="G3 (Bethesda)">
        <title>The genome of the cryopelagic Antarctic bald notothen, Trematomus borchgrevinki.</title>
        <authorList>
            <person name="Rayamajhi N."/>
            <person name="Rivera-Colon A.G."/>
            <person name="Minhas B.F."/>
            <person name="Cheng C.C."/>
            <person name="Catchen J.M."/>
        </authorList>
    </citation>
    <scope>NUCLEOTIDE SEQUENCE [LARGE SCALE GENOMIC DNA]</scope>
    <source>
        <strain evidence="2">AGRC-2024</strain>
    </source>
</reference>
<evidence type="ECO:0000256" key="1">
    <source>
        <dbReference type="SAM" id="MobiDB-lite"/>
    </source>
</evidence>
<evidence type="ECO:0000313" key="3">
    <source>
        <dbReference type="Proteomes" id="UP001619887"/>
    </source>
</evidence>
<organism evidence="2 3">
    <name type="scientific">Pagothenia borchgrevinki</name>
    <name type="common">Bald rockcod</name>
    <name type="synonym">Trematomus borchgrevinki</name>
    <dbReference type="NCBI Taxonomy" id="8213"/>
    <lineage>
        <taxon>Eukaryota</taxon>
        <taxon>Metazoa</taxon>
        <taxon>Chordata</taxon>
        <taxon>Craniata</taxon>
        <taxon>Vertebrata</taxon>
        <taxon>Euteleostomi</taxon>
        <taxon>Actinopterygii</taxon>
        <taxon>Neopterygii</taxon>
        <taxon>Teleostei</taxon>
        <taxon>Neoteleostei</taxon>
        <taxon>Acanthomorphata</taxon>
        <taxon>Eupercaria</taxon>
        <taxon>Perciformes</taxon>
        <taxon>Notothenioidei</taxon>
        <taxon>Nototheniidae</taxon>
        <taxon>Pagothenia</taxon>
    </lineage>
</organism>
<feature type="compositionally biased region" description="Polar residues" evidence="1">
    <location>
        <begin position="213"/>
        <end position="228"/>
    </location>
</feature>
<name>A0ABD2FR84_PAGBO</name>